<dbReference type="PANTHER" id="PTHR11371:SF31">
    <property type="entry name" value="EXTRACELLULAR NUCLEASE"/>
    <property type="match status" value="1"/>
</dbReference>
<evidence type="ECO:0000313" key="7">
    <source>
        <dbReference type="Proteomes" id="UP000320176"/>
    </source>
</evidence>
<keyword evidence="6" id="KW-0255">Endonuclease</keyword>
<evidence type="ECO:0000256" key="1">
    <source>
        <dbReference type="ARBA" id="ARBA00007359"/>
    </source>
</evidence>
<dbReference type="GO" id="GO:0004519">
    <property type="term" value="F:endonuclease activity"/>
    <property type="evidence" value="ECO:0007669"/>
    <property type="project" value="UniProtKB-KW"/>
</dbReference>
<keyword evidence="2" id="KW-0540">Nuclease</keyword>
<comment type="similarity">
    <text evidence="1">Belongs to the DNase I family.</text>
</comment>
<dbReference type="PANTHER" id="PTHR11371">
    <property type="entry name" value="DEOXYRIBONUCLEASE"/>
    <property type="match status" value="1"/>
</dbReference>
<dbReference type="InterPro" id="IPR016202">
    <property type="entry name" value="DNase_I"/>
</dbReference>
<keyword evidence="4" id="KW-0812">Transmembrane</keyword>
<proteinExistence type="inferred from homology"/>
<keyword evidence="4" id="KW-0472">Membrane</keyword>
<organism evidence="6 7">
    <name type="scientific">Stieleria varia</name>
    <dbReference type="NCBI Taxonomy" id="2528005"/>
    <lineage>
        <taxon>Bacteria</taxon>
        <taxon>Pseudomonadati</taxon>
        <taxon>Planctomycetota</taxon>
        <taxon>Planctomycetia</taxon>
        <taxon>Pirellulales</taxon>
        <taxon>Pirellulaceae</taxon>
        <taxon>Stieleria</taxon>
    </lineage>
</organism>
<dbReference type="Pfam" id="PF03372">
    <property type="entry name" value="Exo_endo_phos"/>
    <property type="match status" value="1"/>
</dbReference>
<keyword evidence="4" id="KW-1133">Transmembrane helix</keyword>
<keyword evidence="6" id="KW-0269">Exonuclease</keyword>
<dbReference type="PRINTS" id="PR00130">
    <property type="entry name" value="DNASEI"/>
</dbReference>
<protein>
    <submittedName>
        <fullName evidence="6">Endonuclease/Exonuclease/phosphatase family protein</fullName>
    </submittedName>
</protein>
<accession>A0A5C6B5U1</accession>
<evidence type="ECO:0000313" key="6">
    <source>
        <dbReference type="EMBL" id="TWU07473.1"/>
    </source>
</evidence>
<dbReference type="RefSeq" id="WP_231741551.1">
    <property type="nucleotide sequence ID" value="NZ_CP151726.1"/>
</dbReference>
<dbReference type="InterPro" id="IPR005135">
    <property type="entry name" value="Endo/exonuclease/phosphatase"/>
</dbReference>
<dbReference type="EMBL" id="SJPN01000001">
    <property type="protein sequence ID" value="TWU07473.1"/>
    <property type="molecule type" value="Genomic_DNA"/>
</dbReference>
<feature type="domain" description="Endonuclease/exonuclease/phosphatase" evidence="5">
    <location>
        <begin position="83"/>
        <end position="332"/>
    </location>
</feature>
<comment type="caution">
    <text evidence="6">The sequence shown here is derived from an EMBL/GenBank/DDBJ whole genome shotgun (WGS) entry which is preliminary data.</text>
</comment>
<reference evidence="6 7" key="1">
    <citation type="submission" date="2019-02" db="EMBL/GenBank/DDBJ databases">
        <title>Deep-cultivation of Planctomycetes and their phenomic and genomic characterization uncovers novel biology.</title>
        <authorList>
            <person name="Wiegand S."/>
            <person name="Jogler M."/>
            <person name="Boedeker C."/>
            <person name="Pinto D."/>
            <person name="Vollmers J."/>
            <person name="Rivas-Marin E."/>
            <person name="Kohn T."/>
            <person name="Peeters S.H."/>
            <person name="Heuer A."/>
            <person name="Rast P."/>
            <person name="Oberbeckmann S."/>
            <person name="Bunk B."/>
            <person name="Jeske O."/>
            <person name="Meyerdierks A."/>
            <person name="Storesund J.E."/>
            <person name="Kallscheuer N."/>
            <person name="Luecker S."/>
            <person name="Lage O.M."/>
            <person name="Pohl T."/>
            <person name="Merkel B.J."/>
            <person name="Hornburger P."/>
            <person name="Mueller R.-W."/>
            <person name="Bruemmer F."/>
            <person name="Labrenz M."/>
            <person name="Spormann A.M."/>
            <person name="Op Den Camp H."/>
            <person name="Overmann J."/>
            <person name="Amann R."/>
            <person name="Jetten M.S.M."/>
            <person name="Mascher T."/>
            <person name="Medema M.H."/>
            <person name="Devos D.P."/>
            <person name="Kaster A.-K."/>
            <person name="Ovreas L."/>
            <person name="Rohde M."/>
            <person name="Galperin M.Y."/>
            <person name="Jogler C."/>
        </authorList>
    </citation>
    <scope>NUCLEOTIDE SEQUENCE [LARGE SCALE GENOMIC DNA]</scope>
    <source>
        <strain evidence="6 7">Pla52n</strain>
    </source>
</reference>
<dbReference type="InterPro" id="IPR036691">
    <property type="entry name" value="Endo/exonu/phosph_ase_sf"/>
</dbReference>
<evidence type="ECO:0000259" key="5">
    <source>
        <dbReference type="Pfam" id="PF03372"/>
    </source>
</evidence>
<gene>
    <name evidence="6" type="ORF">Pla52n_00460</name>
</gene>
<dbReference type="GO" id="GO:0004536">
    <property type="term" value="F:DNA nuclease activity"/>
    <property type="evidence" value="ECO:0007669"/>
    <property type="project" value="InterPro"/>
</dbReference>
<dbReference type="GO" id="GO:0006308">
    <property type="term" value="P:DNA catabolic process"/>
    <property type="evidence" value="ECO:0007669"/>
    <property type="project" value="InterPro"/>
</dbReference>
<keyword evidence="7" id="KW-1185">Reference proteome</keyword>
<dbReference type="SMART" id="SM00476">
    <property type="entry name" value="DNaseIc"/>
    <property type="match status" value="1"/>
</dbReference>
<name>A0A5C6B5U1_9BACT</name>
<dbReference type="AlphaFoldDB" id="A0A5C6B5U1"/>
<feature type="transmembrane region" description="Helical" evidence="4">
    <location>
        <begin position="21"/>
        <end position="43"/>
    </location>
</feature>
<evidence type="ECO:0000256" key="4">
    <source>
        <dbReference type="SAM" id="Phobius"/>
    </source>
</evidence>
<evidence type="ECO:0000256" key="2">
    <source>
        <dbReference type="ARBA" id="ARBA00022722"/>
    </source>
</evidence>
<keyword evidence="3" id="KW-0378">Hydrolase</keyword>
<dbReference type="Gene3D" id="3.60.10.10">
    <property type="entry name" value="Endonuclease/exonuclease/phosphatase"/>
    <property type="match status" value="1"/>
</dbReference>
<dbReference type="GO" id="GO:0004527">
    <property type="term" value="F:exonuclease activity"/>
    <property type="evidence" value="ECO:0007669"/>
    <property type="project" value="UniProtKB-KW"/>
</dbReference>
<dbReference type="SUPFAM" id="SSF56219">
    <property type="entry name" value="DNase I-like"/>
    <property type="match status" value="1"/>
</dbReference>
<evidence type="ECO:0000256" key="3">
    <source>
        <dbReference type="ARBA" id="ARBA00022801"/>
    </source>
</evidence>
<sequence>MGIFSKRRRRKQNDSTLGKLPFLRWLGPGATSAAVIAVAYMAVTGKWDFSILDTFRGSDDVVRLEPISLGNRSERPPESIRVATFNIKTFGESKSSSQEVMQQIAQIVYRFDVIAIQEVRSSDGEGTPIRRLVDLINASGGQYAATLSDPIGTDGYKECYAFLWDESRVRMIPDSAYVVFDSTNRITREPMVASFEARLPPGDMRRPFRFTAINAHTKPDLVNPSSPDGEINVLDDVFVRVRDYESQVAGEDDIILLGDLNVNSKNLGELATIPNVHSIAGDLPTNTRRTETYDHILIDYDVTREFTQAYGILDLQKDLQLTEEQALLISDHMPVFADFSRYEVPLTRTATRPLPVIR</sequence>
<dbReference type="Proteomes" id="UP000320176">
    <property type="component" value="Unassembled WGS sequence"/>
</dbReference>